<dbReference type="VEuPathDB" id="VectorBase:ISCP_010372"/>
<keyword evidence="1 2" id="KW-0193">Cuticle</keyword>
<evidence type="ECO:0000313" key="3">
    <source>
        <dbReference type="EMBL" id="EEC12761.1"/>
    </source>
</evidence>
<dbReference type="InterPro" id="IPR031311">
    <property type="entry name" value="CHIT_BIND_RR_consensus"/>
</dbReference>
<dbReference type="EMBL" id="ABJB010922674">
    <property type="status" value="NOT_ANNOTATED_CDS"/>
    <property type="molecule type" value="Genomic_DNA"/>
</dbReference>
<dbReference type="PANTHER" id="PTHR10380">
    <property type="entry name" value="CUTICLE PROTEIN"/>
    <property type="match status" value="1"/>
</dbReference>
<accession>B7Q1N9</accession>
<dbReference type="VEuPathDB" id="VectorBase:ISCI009309"/>
<dbReference type="GO" id="GO:0008010">
    <property type="term" value="F:structural constituent of chitin-based larval cuticle"/>
    <property type="evidence" value="ECO:0000318"/>
    <property type="project" value="GO_Central"/>
</dbReference>
<keyword evidence="5" id="KW-1185">Reference proteome</keyword>
<reference evidence="4" key="2">
    <citation type="submission" date="2020-05" db="UniProtKB">
        <authorList>
            <consortium name="EnsemblMetazoa"/>
        </authorList>
    </citation>
    <scope>IDENTIFICATION</scope>
    <source>
        <strain evidence="4">wikel</strain>
    </source>
</reference>
<dbReference type="GO" id="GO:0062129">
    <property type="term" value="C:chitin-based extracellular matrix"/>
    <property type="evidence" value="ECO:0000318"/>
    <property type="project" value="GO_Central"/>
</dbReference>
<evidence type="ECO:0000313" key="4">
    <source>
        <dbReference type="EnsemblMetazoa" id="ISCW009309-PA"/>
    </source>
</evidence>
<sequence>MCITSMALGVDRPSLPGLNRAGFRPSSFISGGLDDESLLPAEPYTFSNDNVDEYGNKQFYKEQGDINNVKTGSYGYTDANGIFRSVKYVADAEGFRAKVETNEPGTRAGTTADAVYDAKPIVVPPVIRPAGASIVPAYVKKNGPTLGRFPFGNSG</sequence>
<dbReference type="PROSITE" id="PS51155">
    <property type="entry name" value="CHIT_BIND_RR_2"/>
    <property type="match status" value="1"/>
</dbReference>
<evidence type="ECO:0000256" key="2">
    <source>
        <dbReference type="PROSITE-ProRule" id="PRU00497"/>
    </source>
</evidence>
<dbReference type="InterPro" id="IPR029070">
    <property type="entry name" value="Chitinase_insertion_sf"/>
</dbReference>
<organism>
    <name type="scientific">Ixodes scapularis</name>
    <name type="common">Black-legged tick</name>
    <name type="synonym">Deer tick</name>
    <dbReference type="NCBI Taxonomy" id="6945"/>
    <lineage>
        <taxon>Eukaryota</taxon>
        <taxon>Metazoa</taxon>
        <taxon>Ecdysozoa</taxon>
        <taxon>Arthropoda</taxon>
        <taxon>Chelicerata</taxon>
        <taxon>Arachnida</taxon>
        <taxon>Acari</taxon>
        <taxon>Parasitiformes</taxon>
        <taxon>Ixodida</taxon>
        <taxon>Ixodoidea</taxon>
        <taxon>Ixodidae</taxon>
        <taxon>Ixodinae</taxon>
        <taxon>Ixodes</taxon>
    </lineage>
</organism>
<dbReference type="Pfam" id="PF00379">
    <property type="entry name" value="Chitin_bind_4"/>
    <property type="match status" value="1"/>
</dbReference>
<name>B7Q1N9_IXOSC</name>
<dbReference type="PANTHER" id="PTHR10380:SF173">
    <property type="entry name" value="CUTICULAR PROTEIN 47EF, ISOFORM C-RELATED"/>
    <property type="match status" value="1"/>
</dbReference>
<dbReference type="FunCoup" id="B7Q1N9">
    <property type="interactions" value="58"/>
</dbReference>
<dbReference type="AlphaFoldDB" id="B7Q1N9"/>
<dbReference type="InParanoid" id="B7Q1N9"/>
<gene>
    <name evidence="3" type="ORF">IscW_ISCW009309</name>
</gene>
<evidence type="ECO:0000256" key="1">
    <source>
        <dbReference type="ARBA" id="ARBA00022460"/>
    </source>
</evidence>
<protein>
    <submittedName>
        <fullName evidence="3 4">Cuticle protein, putative</fullName>
    </submittedName>
</protein>
<dbReference type="PaxDb" id="6945-B7Q1N9"/>
<dbReference type="EnsemblMetazoa" id="ISCW009309-RA">
    <property type="protein sequence ID" value="ISCW009309-PA"/>
    <property type="gene ID" value="ISCW009309"/>
</dbReference>
<evidence type="ECO:0000313" key="5">
    <source>
        <dbReference type="Proteomes" id="UP000001555"/>
    </source>
</evidence>
<dbReference type="InterPro" id="IPR050468">
    <property type="entry name" value="Cuticle_Struct_Prot"/>
</dbReference>
<dbReference type="HOGENOM" id="CLU_127863_0_0_1"/>
<dbReference type="OrthoDB" id="6430831at2759"/>
<dbReference type="Gene3D" id="3.10.50.10">
    <property type="match status" value="1"/>
</dbReference>
<proteinExistence type="predicted"/>
<reference evidence="3 5" key="1">
    <citation type="submission" date="2008-03" db="EMBL/GenBank/DDBJ databases">
        <title>Annotation of Ixodes scapularis.</title>
        <authorList>
            <consortium name="Ixodes scapularis Genome Project Consortium"/>
            <person name="Caler E."/>
            <person name="Hannick L.I."/>
            <person name="Bidwell S."/>
            <person name="Joardar V."/>
            <person name="Thiagarajan M."/>
            <person name="Amedeo P."/>
            <person name="Galinsky K.J."/>
            <person name="Schobel S."/>
            <person name="Inman J."/>
            <person name="Hostetler J."/>
            <person name="Miller J."/>
            <person name="Hammond M."/>
            <person name="Megy K."/>
            <person name="Lawson D."/>
            <person name="Kodira C."/>
            <person name="Sutton G."/>
            <person name="Meyer J."/>
            <person name="Hill C.A."/>
            <person name="Birren B."/>
            <person name="Nene V."/>
            <person name="Collins F."/>
            <person name="Alarcon-Chaidez F."/>
            <person name="Wikel S."/>
            <person name="Strausberg R."/>
        </authorList>
    </citation>
    <scope>NUCLEOTIDE SEQUENCE [LARGE SCALE GENOMIC DNA]</scope>
    <source>
        <strain evidence="5">Wikel</strain>
        <strain evidence="3">Wikel colony</strain>
    </source>
</reference>
<dbReference type="VEuPathDB" id="VectorBase:ISCW009309"/>
<dbReference type="InterPro" id="IPR000618">
    <property type="entry name" value="Insect_cuticle"/>
</dbReference>
<dbReference type="Proteomes" id="UP000001555">
    <property type="component" value="Unassembled WGS sequence"/>
</dbReference>
<dbReference type="EMBL" id="DS838761">
    <property type="protein sequence ID" value="EEC12761.1"/>
    <property type="molecule type" value="Genomic_DNA"/>
</dbReference>
<dbReference type="PROSITE" id="PS00233">
    <property type="entry name" value="CHIT_BIND_RR_1"/>
    <property type="match status" value="1"/>
</dbReference>